<dbReference type="PROSITE" id="PS50903">
    <property type="entry name" value="RUBREDOXIN_LIKE"/>
    <property type="match status" value="1"/>
</dbReference>
<keyword evidence="3" id="KW-0249">Electron transport</keyword>
<keyword evidence="7" id="KW-1185">Reference proteome</keyword>
<proteinExistence type="predicted"/>
<evidence type="ECO:0000313" key="7">
    <source>
        <dbReference type="Proteomes" id="UP001560573"/>
    </source>
</evidence>
<keyword evidence="2" id="KW-0479">Metal-binding</keyword>
<comment type="caution">
    <text evidence="6">The sequence shown here is derived from an EMBL/GenBank/DDBJ whole genome shotgun (WGS) entry which is preliminary data.</text>
</comment>
<evidence type="ECO:0000256" key="3">
    <source>
        <dbReference type="ARBA" id="ARBA00022982"/>
    </source>
</evidence>
<feature type="domain" description="Rubredoxin-like" evidence="5">
    <location>
        <begin position="427"/>
        <end position="478"/>
    </location>
</feature>
<sequence>MSRTHSITINFKGGIISPGQLLEILSIADQCLIKDVSFGARQQLLIDVPEKYLSQFTTNCKRQQIAWQETKKAHANITSSYVAAGIFTTDSWLTEGTYKDVLNMFEQPSRIKINVCDSKQTFTPFFTGHLNWITSPQLHYWHLYLRMPGSNELYRWPEEVYTNYIGSLNAKIERLLMSGFKTTKGEDVYKQIKTDDPDAGNTNAVRMVVPAFHLPYYEGFNRHGNSYWLGIYRRDQSFPVAFLQELCSLCLETKIGQLYSTAWKSLIIKDIDRAHRQRYDYILNKYRINVRHAANELNWQVEDNNEEALRIKRLIIRHFDKEDVRTYGLSFGIQLKQKAGIFGSVIIRKCPQTGSGRLRSQERYDILHTSDFNPNTQELIHFREGVSKEHLGTYLVSLSKFFYEQMEIQHAPAILSTPEPAKGMEEKTWHQCPQCFTAYDEALGDIEQDISPNTPFESLPSSYCCSMCGEPVKNFVSRSELNVITEI</sequence>
<gene>
    <name evidence="6" type="ORF">QTN47_19545</name>
</gene>
<dbReference type="InterPro" id="IPR024935">
    <property type="entry name" value="Rubredoxin_dom"/>
</dbReference>
<dbReference type="Proteomes" id="UP001560573">
    <property type="component" value="Unassembled WGS sequence"/>
</dbReference>
<evidence type="ECO:0000259" key="5">
    <source>
        <dbReference type="PROSITE" id="PS50903"/>
    </source>
</evidence>
<dbReference type="RefSeq" id="WP_369331117.1">
    <property type="nucleotide sequence ID" value="NZ_JAULBC010000007.1"/>
</dbReference>
<dbReference type="SUPFAM" id="SSF57802">
    <property type="entry name" value="Rubredoxin-like"/>
    <property type="match status" value="1"/>
</dbReference>
<keyword evidence="1" id="KW-0813">Transport</keyword>
<dbReference type="CDD" id="cd00730">
    <property type="entry name" value="rubredoxin"/>
    <property type="match status" value="1"/>
</dbReference>
<evidence type="ECO:0000313" key="6">
    <source>
        <dbReference type="EMBL" id="MEX6689709.1"/>
    </source>
</evidence>
<keyword evidence="4" id="KW-0408">Iron</keyword>
<dbReference type="Gene3D" id="2.20.28.10">
    <property type="match status" value="1"/>
</dbReference>
<dbReference type="EMBL" id="JAULBC010000007">
    <property type="protein sequence ID" value="MEX6689709.1"/>
    <property type="molecule type" value="Genomic_DNA"/>
</dbReference>
<accession>A0ABV3ZIJ2</accession>
<name>A0ABV3ZIJ2_9BACT</name>
<dbReference type="Pfam" id="PF00301">
    <property type="entry name" value="Rubredoxin"/>
    <property type="match status" value="1"/>
</dbReference>
<evidence type="ECO:0000256" key="2">
    <source>
        <dbReference type="ARBA" id="ARBA00022723"/>
    </source>
</evidence>
<reference evidence="6 7" key="1">
    <citation type="submission" date="2023-07" db="EMBL/GenBank/DDBJ databases">
        <authorList>
            <person name="Lian W.-H."/>
        </authorList>
    </citation>
    <scope>NUCLEOTIDE SEQUENCE [LARGE SCALE GENOMIC DNA]</scope>
    <source>
        <strain evidence="6 7">SYSU DXS3180</strain>
    </source>
</reference>
<organism evidence="6 7">
    <name type="scientific">Danxiaibacter flavus</name>
    <dbReference type="NCBI Taxonomy" id="3049108"/>
    <lineage>
        <taxon>Bacteria</taxon>
        <taxon>Pseudomonadati</taxon>
        <taxon>Bacteroidota</taxon>
        <taxon>Chitinophagia</taxon>
        <taxon>Chitinophagales</taxon>
        <taxon>Chitinophagaceae</taxon>
        <taxon>Danxiaibacter</taxon>
    </lineage>
</organism>
<dbReference type="InterPro" id="IPR024934">
    <property type="entry name" value="Rubredoxin-like_dom"/>
</dbReference>
<evidence type="ECO:0000256" key="4">
    <source>
        <dbReference type="ARBA" id="ARBA00023004"/>
    </source>
</evidence>
<protein>
    <submittedName>
        <fullName evidence="6">Rubredoxin</fullName>
    </submittedName>
</protein>
<evidence type="ECO:0000256" key="1">
    <source>
        <dbReference type="ARBA" id="ARBA00022448"/>
    </source>
</evidence>